<evidence type="ECO:0000256" key="1">
    <source>
        <dbReference type="ARBA" id="ARBA00012513"/>
    </source>
</evidence>
<keyword evidence="12" id="KW-1185">Reference proteome</keyword>
<feature type="compositionally biased region" description="Low complexity" evidence="9">
    <location>
        <begin position="212"/>
        <end position="223"/>
    </location>
</feature>
<sequence>MCDLYQKKGLNEKVDIWALGVLLYKVMYYTTPFEETGKMAILNGRYIIPTLPIYSDDLKSLVRMMLEVDPERRPDIYQVYERLCAIRHMPYNLAIKPKPLNLNFEEKKVSDNSIFREVSKALDNTPQQNIKVEPMRRGRPVKSPSIDKMSTMNSSTNLDDLFDGSPFNNSSKNLNGNVSNPSILDFQSISTSNSMNFPKPLSKQPSANNFGNQNTNSSISNSQYDSRRISGISMSNPKSELPKQNFEQLIDLDNLQGNSNAMKPPLSHQSSFQNSNSTPTADSFVLNPKRVSGYNSTGVVNANMSNMQTNGINFNQGAGIQNSNQMFNSPGTQYFPSQQLNPALFQGNANLIQNRVPSSNTSLAYLPVQVPLQPFTSGFPDMNFGSNTFIPSNQGSNEYNTNGRQRQSQTTTQSANQAQFPETKFDSSTFPRPSQSQKLDSQQPFVPPQSQMLIPDPNTFSRPIIPGLSRPTSISQANTSPNAGDFPLSQGNFVLPPTNSHRISQSFQSGQFQTNPVATNVDELFGSKPFIPEGQLSQPEIAKTQSRLSMSAEIPKRESKVSALAKQFESLSAEPPSTGRKSKNEDDPWTISSSGKPNESSERPMYQPRDVQKNHDRAEINQDKPPPKPPRNRLSMNSADSPHNPFK</sequence>
<dbReference type="InterPro" id="IPR011009">
    <property type="entry name" value="Kinase-like_dom_sf"/>
</dbReference>
<feature type="domain" description="Protein kinase" evidence="10">
    <location>
        <begin position="1"/>
        <end position="91"/>
    </location>
</feature>
<keyword evidence="3" id="KW-0808">Transferase</keyword>
<feature type="compositionally biased region" description="Polar residues" evidence="9">
    <location>
        <begin position="386"/>
        <end position="400"/>
    </location>
</feature>
<dbReference type="PROSITE" id="PS50011">
    <property type="entry name" value="PROTEIN_KINASE_DOM"/>
    <property type="match status" value="1"/>
</dbReference>
<evidence type="ECO:0000256" key="3">
    <source>
        <dbReference type="ARBA" id="ARBA00022679"/>
    </source>
</evidence>
<evidence type="ECO:0000256" key="7">
    <source>
        <dbReference type="ARBA" id="ARBA00047899"/>
    </source>
</evidence>
<dbReference type="InterPro" id="IPR000719">
    <property type="entry name" value="Prot_kinase_dom"/>
</dbReference>
<evidence type="ECO:0000256" key="5">
    <source>
        <dbReference type="ARBA" id="ARBA00022777"/>
    </source>
</evidence>
<dbReference type="PANTHER" id="PTHR22967:SF57">
    <property type="entry name" value="AUXILIN, ISOFORM A-RELATED"/>
    <property type="match status" value="1"/>
</dbReference>
<feature type="compositionally biased region" description="Basic and acidic residues" evidence="9">
    <location>
        <begin position="610"/>
        <end position="626"/>
    </location>
</feature>
<protein>
    <recommendedName>
        <fullName evidence="1">non-specific serine/threonine protein kinase</fullName>
        <ecNumber evidence="1">2.7.11.1</ecNumber>
    </recommendedName>
</protein>
<accession>A0AAD5UIS1</accession>
<feature type="compositionally biased region" description="Polar residues" evidence="9">
    <location>
        <begin position="148"/>
        <end position="158"/>
    </location>
</feature>
<evidence type="ECO:0000256" key="2">
    <source>
        <dbReference type="ARBA" id="ARBA00022527"/>
    </source>
</evidence>
<dbReference type="GO" id="GO:0005524">
    <property type="term" value="F:ATP binding"/>
    <property type="evidence" value="ECO:0007669"/>
    <property type="project" value="UniProtKB-KW"/>
</dbReference>
<comment type="catalytic activity">
    <reaction evidence="7">
        <text>L-threonyl-[protein] + ATP = O-phospho-L-threonyl-[protein] + ADP + H(+)</text>
        <dbReference type="Rhea" id="RHEA:46608"/>
        <dbReference type="Rhea" id="RHEA-COMP:11060"/>
        <dbReference type="Rhea" id="RHEA-COMP:11605"/>
        <dbReference type="ChEBI" id="CHEBI:15378"/>
        <dbReference type="ChEBI" id="CHEBI:30013"/>
        <dbReference type="ChEBI" id="CHEBI:30616"/>
        <dbReference type="ChEBI" id="CHEBI:61977"/>
        <dbReference type="ChEBI" id="CHEBI:456216"/>
        <dbReference type="EC" id="2.7.11.1"/>
    </reaction>
</comment>
<evidence type="ECO:0000259" key="10">
    <source>
        <dbReference type="PROSITE" id="PS50011"/>
    </source>
</evidence>
<feature type="region of interest" description="Disordered" evidence="9">
    <location>
        <begin position="195"/>
        <end position="242"/>
    </location>
</feature>
<keyword evidence="2" id="KW-0723">Serine/threonine-protein kinase</keyword>
<dbReference type="Pfam" id="PF00069">
    <property type="entry name" value="Pkinase"/>
    <property type="match status" value="1"/>
</dbReference>
<evidence type="ECO:0000256" key="9">
    <source>
        <dbReference type="SAM" id="MobiDB-lite"/>
    </source>
</evidence>
<name>A0AAD5UIS1_9FUNG</name>
<comment type="catalytic activity">
    <reaction evidence="8">
        <text>L-seryl-[protein] + ATP = O-phospho-L-seryl-[protein] + ADP + H(+)</text>
        <dbReference type="Rhea" id="RHEA:17989"/>
        <dbReference type="Rhea" id="RHEA-COMP:9863"/>
        <dbReference type="Rhea" id="RHEA-COMP:11604"/>
        <dbReference type="ChEBI" id="CHEBI:15378"/>
        <dbReference type="ChEBI" id="CHEBI:29999"/>
        <dbReference type="ChEBI" id="CHEBI:30616"/>
        <dbReference type="ChEBI" id="CHEBI:83421"/>
        <dbReference type="ChEBI" id="CHEBI:456216"/>
        <dbReference type="EC" id="2.7.11.1"/>
    </reaction>
</comment>
<dbReference type="SUPFAM" id="SSF56112">
    <property type="entry name" value="Protein kinase-like (PK-like)"/>
    <property type="match status" value="1"/>
</dbReference>
<feature type="region of interest" description="Disordered" evidence="9">
    <location>
        <begin position="256"/>
        <end position="281"/>
    </location>
</feature>
<dbReference type="PANTHER" id="PTHR22967">
    <property type="entry name" value="SERINE/THREONINE PROTEIN KINASE"/>
    <property type="match status" value="1"/>
</dbReference>
<dbReference type="Gene3D" id="1.10.510.10">
    <property type="entry name" value="Transferase(Phosphotransferase) domain 1"/>
    <property type="match status" value="1"/>
</dbReference>
<gene>
    <name evidence="11" type="ORF">HK103_002535</name>
</gene>
<dbReference type="EMBL" id="JADGKB010000019">
    <property type="protein sequence ID" value="KAJ3259337.1"/>
    <property type="molecule type" value="Genomic_DNA"/>
</dbReference>
<feature type="region of interest" description="Disordered" evidence="9">
    <location>
        <begin position="125"/>
        <end position="164"/>
    </location>
</feature>
<dbReference type="AlphaFoldDB" id="A0AAD5UIS1"/>
<proteinExistence type="predicted"/>
<evidence type="ECO:0000256" key="8">
    <source>
        <dbReference type="ARBA" id="ARBA00048679"/>
    </source>
</evidence>
<keyword evidence="4" id="KW-0547">Nucleotide-binding</keyword>
<evidence type="ECO:0000256" key="6">
    <source>
        <dbReference type="ARBA" id="ARBA00022840"/>
    </source>
</evidence>
<feature type="region of interest" description="Disordered" evidence="9">
    <location>
        <begin position="569"/>
        <end position="647"/>
    </location>
</feature>
<evidence type="ECO:0000313" key="11">
    <source>
        <dbReference type="EMBL" id="KAJ3259337.1"/>
    </source>
</evidence>
<dbReference type="Proteomes" id="UP001210925">
    <property type="component" value="Unassembled WGS sequence"/>
</dbReference>
<feature type="region of interest" description="Disordered" evidence="9">
    <location>
        <begin position="386"/>
        <end position="483"/>
    </location>
</feature>
<dbReference type="GO" id="GO:0005737">
    <property type="term" value="C:cytoplasm"/>
    <property type="evidence" value="ECO:0007669"/>
    <property type="project" value="TreeGrafter"/>
</dbReference>
<keyword evidence="5" id="KW-0418">Kinase</keyword>
<keyword evidence="6" id="KW-0067">ATP-binding</keyword>
<feature type="compositionally biased region" description="Polar residues" evidence="9">
    <location>
        <begin position="426"/>
        <end position="452"/>
    </location>
</feature>
<comment type="caution">
    <text evidence="11">The sequence shown here is derived from an EMBL/GenBank/DDBJ whole genome shotgun (WGS) entry which is preliminary data.</text>
</comment>
<organism evidence="11 12">
    <name type="scientific">Boothiomyces macroporosus</name>
    <dbReference type="NCBI Taxonomy" id="261099"/>
    <lineage>
        <taxon>Eukaryota</taxon>
        <taxon>Fungi</taxon>
        <taxon>Fungi incertae sedis</taxon>
        <taxon>Chytridiomycota</taxon>
        <taxon>Chytridiomycota incertae sedis</taxon>
        <taxon>Chytridiomycetes</taxon>
        <taxon>Rhizophydiales</taxon>
        <taxon>Terramycetaceae</taxon>
        <taxon>Boothiomyces</taxon>
    </lineage>
</organism>
<evidence type="ECO:0000313" key="12">
    <source>
        <dbReference type="Proteomes" id="UP001210925"/>
    </source>
</evidence>
<feature type="compositionally biased region" description="Polar residues" evidence="9">
    <location>
        <begin position="470"/>
        <end position="482"/>
    </location>
</feature>
<reference evidence="11" key="1">
    <citation type="submission" date="2020-05" db="EMBL/GenBank/DDBJ databases">
        <title>Phylogenomic resolution of chytrid fungi.</title>
        <authorList>
            <person name="Stajich J.E."/>
            <person name="Amses K."/>
            <person name="Simmons R."/>
            <person name="Seto K."/>
            <person name="Myers J."/>
            <person name="Bonds A."/>
            <person name="Quandt C.A."/>
            <person name="Barry K."/>
            <person name="Liu P."/>
            <person name="Grigoriev I."/>
            <person name="Longcore J.E."/>
            <person name="James T.Y."/>
        </authorList>
    </citation>
    <scope>NUCLEOTIDE SEQUENCE</scope>
    <source>
        <strain evidence="11">PLAUS21</strain>
    </source>
</reference>
<feature type="compositionally biased region" description="Low complexity" evidence="9">
    <location>
        <begin position="401"/>
        <end position="419"/>
    </location>
</feature>
<evidence type="ECO:0000256" key="4">
    <source>
        <dbReference type="ARBA" id="ARBA00022741"/>
    </source>
</evidence>
<dbReference type="EC" id="2.7.11.1" evidence="1"/>
<dbReference type="GO" id="GO:0004674">
    <property type="term" value="F:protein serine/threonine kinase activity"/>
    <property type="evidence" value="ECO:0007669"/>
    <property type="project" value="UniProtKB-KW"/>
</dbReference>